<evidence type="ECO:0000256" key="1">
    <source>
        <dbReference type="ARBA" id="ARBA00022737"/>
    </source>
</evidence>
<dbReference type="Pfam" id="PF12796">
    <property type="entry name" value="Ank_2"/>
    <property type="match status" value="1"/>
</dbReference>
<dbReference type="OrthoDB" id="5657095at2"/>
<dbReference type="Gene3D" id="1.25.40.20">
    <property type="entry name" value="Ankyrin repeat-containing domain"/>
    <property type="match status" value="1"/>
</dbReference>
<gene>
    <name evidence="4" type="ORF">C1280_27435</name>
</gene>
<feature type="repeat" description="ANK" evidence="3">
    <location>
        <begin position="54"/>
        <end position="86"/>
    </location>
</feature>
<dbReference type="AlphaFoldDB" id="A0A2Z3HFU4"/>
<dbReference type="KEGG" id="gog:C1280_27435"/>
<feature type="repeat" description="ANK" evidence="3">
    <location>
        <begin position="87"/>
        <end position="119"/>
    </location>
</feature>
<proteinExistence type="predicted"/>
<dbReference type="PANTHER" id="PTHR24171">
    <property type="entry name" value="ANKYRIN REPEAT DOMAIN-CONTAINING PROTEIN 39-RELATED"/>
    <property type="match status" value="1"/>
</dbReference>
<protein>
    <submittedName>
        <fullName evidence="4">Ankyrin repeat domain-containing protein</fullName>
    </submittedName>
</protein>
<evidence type="ECO:0000256" key="3">
    <source>
        <dbReference type="PROSITE-ProRule" id="PRU00023"/>
    </source>
</evidence>
<evidence type="ECO:0000313" key="5">
    <source>
        <dbReference type="Proteomes" id="UP000245802"/>
    </source>
</evidence>
<dbReference type="InterPro" id="IPR036770">
    <property type="entry name" value="Ankyrin_rpt-contain_sf"/>
</dbReference>
<dbReference type="Proteomes" id="UP000245802">
    <property type="component" value="Chromosome"/>
</dbReference>
<evidence type="ECO:0000313" key="4">
    <source>
        <dbReference type="EMBL" id="AWM42407.1"/>
    </source>
</evidence>
<keyword evidence="5" id="KW-1185">Reference proteome</keyword>
<dbReference type="SUPFAM" id="SSF48403">
    <property type="entry name" value="Ankyrin repeat"/>
    <property type="match status" value="1"/>
</dbReference>
<name>A0A2Z3HFU4_9BACT</name>
<dbReference type="InterPro" id="IPR002110">
    <property type="entry name" value="Ankyrin_rpt"/>
</dbReference>
<dbReference type="SMART" id="SM00248">
    <property type="entry name" value="ANK"/>
    <property type="match status" value="2"/>
</dbReference>
<organism evidence="4 5">
    <name type="scientific">Gemmata obscuriglobus</name>
    <dbReference type="NCBI Taxonomy" id="114"/>
    <lineage>
        <taxon>Bacteria</taxon>
        <taxon>Pseudomonadati</taxon>
        <taxon>Planctomycetota</taxon>
        <taxon>Planctomycetia</taxon>
        <taxon>Gemmatales</taxon>
        <taxon>Gemmataceae</taxon>
        <taxon>Gemmata</taxon>
    </lineage>
</organism>
<evidence type="ECO:0000256" key="2">
    <source>
        <dbReference type="ARBA" id="ARBA00023043"/>
    </source>
</evidence>
<keyword evidence="1" id="KW-0677">Repeat</keyword>
<keyword evidence="2 3" id="KW-0040">ANK repeat</keyword>
<accession>A0A2Z3HFU4</accession>
<sequence length="139" mass="14411">MVAVQVSSLFGNQRAHGVESAPRAVAEVLASVSDVLFPAESGERAVALDSHGADGDTPLHVLAWRRDAAGAAVLIAAGADVDATGDMGDTPLHVALRLLDRPMVAVLVRAGARANIRSEFGYTAAEWAVREGVADWMPG</sequence>
<dbReference type="PROSITE" id="PS50088">
    <property type="entry name" value="ANK_REPEAT"/>
    <property type="match status" value="2"/>
</dbReference>
<dbReference type="PROSITE" id="PS50297">
    <property type="entry name" value="ANK_REP_REGION"/>
    <property type="match status" value="2"/>
</dbReference>
<dbReference type="EMBL" id="CP025958">
    <property type="protein sequence ID" value="AWM42407.1"/>
    <property type="molecule type" value="Genomic_DNA"/>
</dbReference>
<reference evidence="4 5" key="1">
    <citation type="submission" date="2018-01" db="EMBL/GenBank/DDBJ databases">
        <title>G. obscuriglobus.</title>
        <authorList>
            <person name="Franke J."/>
            <person name="Blomberg W."/>
            <person name="Selmecki A."/>
        </authorList>
    </citation>
    <scope>NUCLEOTIDE SEQUENCE [LARGE SCALE GENOMIC DNA]</scope>
    <source>
        <strain evidence="4 5">DSM 5831</strain>
    </source>
</reference>